<dbReference type="OrthoDB" id="5946976at2759"/>
<dbReference type="Gene3D" id="3.40.710.10">
    <property type="entry name" value="DD-peptidase/beta-lactamase superfamily"/>
    <property type="match status" value="1"/>
</dbReference>
<protein>
    <recommendedName>
        <fullName evidence="1">Beta-lactamase-related domain-containing protein</fullName>
    </recommendedName>
</protein>
<evidence type="ECO:0000313" key="2">
    <source>
        <dbReference type="EMBL" id="CAD6199481.1"/>
    </source>
</evidence>
<dbReference type="SUPFAM" id="SSF56601">
    <property type="entry name" value="beta-lactamase/transpeptidase-like"/>
    <property type="match status" value="1"/>
</dbReference>
<dbReference type="AlphaFoldDB" id="A0A8S1HTS9"/>
<dbReference type="InterPro" id="IPR012338">
    <property type="entry name" value="Beta-lactam/transpept-like"/>
</dbReference>
<gene>
    <name evidence="2" type="ORF">CAUJ_LOCUS15383</name>
</gene>
<dbReference type="EMBL" id="CAJGYM010000178">
    <property type="protein sequence ID" value="CAD6199481.1"/>
    <property type="molecule type" value="Genomic_DNA"/>
</dbReference>
<dbReference type="GO" id="GO:0008233">
    <property type="term" value="F:peptidase activity"/>
    <property type="evidence" value="ECO:0007669"/>
    <property type="project" value="TreeGrafter"/>
</dbReference>
<dbReference type="GO" id="GO:0019216">
    <property type="term" value="P:regulation of lipid metabolic process"/>
    <property type="evidence" value="ECO:0007669"/>
    <property type="project" value="TreeGrafter"/>
</dbReference>
<accession>A0A8S1HTS9</accession>
<evidence type="ECO:0000259" key="1">
    <source>
        <dbReference type="Pfam" id="PF00144"/>
    </source>
</evidence>
<dbReference type="Pfam" id="PF00144">
    <property type="entry name" value="Beta-lactamase"/>
    <property type="match status" value="1"/>
</dbReference>
<keyword evidence="3" id="KW-1185">Reference proteome</keyword>
<proteinExistence type="predicted"/>
<name>A0A8S1HTS9_9PELO</name>
<comment type="caution">
    <text evidence="2">The sequence shown here is derived from an EMBL/GenBank/DDBJ whole genome shotgun (WGS) entry which is preliminary data.</text>
</comment>
<feature type="domain" description="Beta-lactamase-related" evidence="1">
    <location>
        <begin position="49"/>
        <end position="162"/>
    </location>
</feature>
<dbReference type="PANTHER" id="PTHR46520:SF1">
    <property type="entry name" value="SERINE BETA-LACTAMASE-LIKE PROTEIN LACTB, MITOCHONDRIAL"/>
    <property type="match status" value="1"/>
</dbReference>
<reference evidence="2" key="1">
    <citation type="submission" date="2020-10" db="EMBL/GenBank/DDBJ databases">
        <authorList>
            <person name="Kikuchi T."/>
        </authorList>
    </citation>
    <scope>NUCLEOTIDE SEQUENCE</scope>
    <source>
        <strain evidence="2">NKZ352</strain>
    </source>
</reference>
<organism evidence="2 3">
    <name type="scientific">Caenorhabditis auriculariae</name>
    <dbReference type="NCBI Taxonomy" id="2777116"/>
    <lineage>
        <taxon>Eukaryota</taxon>
        <taxon>Metazoa</taxon>
        <taxon>Ecdysozoa</taxon>
        <taxon>Nematoda</taxon>
        <taxon>Chromadorea</taxon>
        <taxon>Rhabditida</taxon>
        <taxon>Rhabditina</taxon>
        <taxon>Rhabditomorpha</taxon>
        <taxon>Rhabditoidea</taxon>
        <taxon>Rhabditidae</taxon>
        <taxon>Peloderinae</taxon>
        <taxon>Caenorhabditis</taxon>
    </lineage>
</organism>
<dbReference type="GO" id="GO:0005739">
    <property type="term" value="C:mitochondrion"/>
    <property type="evidence" value="ECO:0007669"/>
    <property type="project" value="TreeGrafter"/>
</dbReference>
<sequence length="182" mass="20358">MWYRSLLRKSPVIFSATVLPLGFVALKKEDKEHEKRDSKNFKLKKIEARKAVVTAMQTAGIPGLSVGVTVDGVTVWAEGFGYANVETLTPCDAKTVMRIASISKPIAATIAARLVQEGKLDIDKDIKDYLPDYPNKKFERRSVIITTRQLLSHSGGIRHYKEENVETSVRTKVVVKLDSRNL</sequence>
<dbReference type="GO" id="GO:0006508">
    <property type="term" value="P:proteolysis"/>
    <property type="evidence" value="ECO:0007669"/>
    <property type="project" value="TreeGrafter"/>
</dbReference>
<dbReference type="InterPro" id="IPR052794">
    <property type="entry name" value="Mito_Ser_Protease_LACTB"/>
</dbReference>
<dbReference type="Proteomes" id="UP000835052">
    <property type="component" value="Unassembled WGS sequence"/>
</dbReference>
<dbReference type="InterPro" id="IPR001466">
    <property type="entry name" value="Beta-lactam-related"/>
</dbReference>
<dbReference type="PANTHER" id="PTHR46520">
    <property type="entry name" value="SERINE BETA-LACTAMASE-LIKE PROTEIN LACTB, MITOCHONDRIAL"/>
    <property type="match status" value="1"/>
</dbReference>
<evidence type="ECO:0000313" key="3">
    <source>
        <dbReference type="Proteomes" id="UP000835052"/>
    </source>
</evidence>